<organism evidence="6 7">
    <name type="scientific">Streptomyces echinatus</name>
    <dbReference type="NCBI Taxonomy" id="67293"/>
    <lineage>
        <taxon>Bacteria</taxon>
        <taxon>Bacillati</taxon>
        <taxon>Actinomycetota</taxon>
        <taxon>Actinomycetes</taxon>
        <taxon>Kitasatosporales</taxon>
        <taxon>Streptomycetaceae</taxon>
        <taxon>Streptomyces</taxon>
    </lineage>
</organism>
<dbReference type="RefSeq" id="WP_184974849.1">
    <property type="nucleotide sequence ID" value="NZ_BAAAWF010000079.1"/>
</dbReference>
<evidence type="ECO:0000313" key="7">
    <source>
        <dbReference type="Proteomes" id="UP000585836"/>
    </source>
</evidence>
<feature type="DNA-binding region" description="H-T-H motif" evidence="4">
    <location>
        <begin position="31"/>
        <end position="50"/>
    </location>
</feature>
<dbReference type="SUPFAM" id="SSF48498">
    <property type="entry name" value="Tetracyclin repressor-like, C-terminal domain"/>
    <property type="match status" value="1"/>
</dbReference>
<keyword evidence="1" id="KW-0805">Transcription regulation</keyword>
<dbReference type="Proteomes" id="UP000585836">
    <property type="component" value="Unassembled WGS sequence"/>
</dbReference>
<dbReference type="PROSITE" id="PS50977">
    <property type="entry name" value="HTH_TETR_2"/>
    <property type="match status" value="1"/>
</dbReference>
<dbReference type="PANTHER" id="PTHR30055">
    <property type="entry name" value="HTH-TYPE TRANSCRIPTIONAL REGULATOR RUTR"/>
    <property type="match status" value="1"/>
</dbReference>
<dbReference type="InterPro" id="IPR001647">
    <property type="entry name" value="HTH_TetR"/>
</dbReference>
<keyword evidence="2 4" id="KW-0238">DNA-binding</keyword>
<dbReference type="InterPro" id="IPR050109">
    <property type="entry name" value="HTH-type_TetR-like_transc_reg"/>
</dbReference>
<reference evidence="6 7" key="1">
    <citation type="submission" date="2020-08" db="EMBL/GenBank/DDBJ databases">
        <title>Genomic Encyclopedia of Type Strains, Phase III (KMG-III): the genomes of soil and plant-associated and newly described type strains.</title>
        <authorList>
            <person name="Whitman W."/>
        </authorList>
    </citation>
    <scope>NUCLEOTIDE SEQUENCE [LARGE SCALE GENOMIC DNA]</scope>
    <source>
        <strain evidence="6 7">CECT 3313</strain>
    </source>
</reference>
<dbReference type="InterPro" id="IPR047923">
    <property type="entry name" value="ArpA-like"/>
</dbReference>
<evidence type="ECO:0000256" key="2">
    <source>
        <dbReference type="ARBA" id="ARBA00023125"/>
    </source>
</evidence>
<evidence type="ECO:0000313" key="6">
    <source>
        <dbReference type="EMBL" id="MBB5932460.1"/>
    </source>
</evidence>
<keyword evidence="7" id="KW-1185">Reference proteome</keyword>
<evidence type="ECO:0000256" key="4">
    <source>
        <dbReference type="PROSITE-ProRule" id="PRU00335"/>
    </source>
</evidence>
<dbReference type="InterPro" id="IPR009057">
    <property type="entry name" value="Homeodomain-like_sf"/>
</dbReference>
<evidence type="ECO:0000256" key="1">
    <source>
        <dbReference type="ARBA" id="ARBA00023015"/>
    </source>
</evidence>
<proteinExistence type="predicted"/>
<dbReference type="NCBIfam" id="NF041196">
    <property type="entry name" value="ScbR_bind_reg"/>
    <property type="match status" value="1"/>
</dbReference>
<dbReference type="Gene3D" id="1.10.357.10">
    <property type="entry name" value="Tetracycline Repressor, domain 2"/>
    <property type="match status" value="1"/>
</dbReference>
<evidence type="ECO:0000259" key="5">
    <source>
        <dbReference type="PROSITE" id="PS50977"/>
    </source>
</evidence>
<dbReference type="EMBL" id="JACHJK010000026">
    <property type="protein sequence ID" value="MBB5932460.1"/>
    <property type="molecule type" value="Genomic_DNA"/>
</dbReference>
<dbReference type="PRINTS" id="PR00455">
    <property type="entry name" value="HTHTETR"/>
</dbReference>
<comment type="caution">
    <text evidence="6">The sequence shown here is derived from an EMBL/GenBank/DDBJ whole genome shotgun (WGS) entry which is preliminary data.</text>
</comment>
<dbReference type="InterPro" id="IPR036271">
    <property type="entry name" value="Tet_transcr_reg_TetR-rel_C_sf"/>
</dbReference>
<protein>
    <submittedName>
        <fullName evidence="6">AcrR family transcriptional regulator</fullName>
    </submittedName>
</protein>
<dbReference type="Pfam" id="PF00440">
    <property type="entry name" value="TetR_N"/>
    <property type="match status" value="1"/>
</dbReference>
<accession>A0A7W9UV70</accession>
<dbReference type="InterPro" id="IPR054126">
    <property type="entry name" value="CprB_TetR_C"/>
</dbReference>
<feature type="domain" description="HTH tetR-type" evidence="5">
    <location>
        <begin position="8"/>
        <end position="68"/>
    </location>
</feature>
<evidence type="ECO:0000256" key="3">
    <source>
        <dbReference type="ARBA" id="ARBA00023163"/>
    </source>
</evidence>
<sequence length="236" mass="25353">MALQERAVRTRRAILVAAASVFAEVGFEAATISEILHRADATKGSLYFHFTSKAELAQAVLADQLAAVPAPPPQELMLQQGVDEAFLLAHLLHLGDPVAQGSIRLTVDQGGLHDVLDRRVPMSQWIGHNTRMLGRAREHGELLPHVDVAATARMFVGAFTGVQVLSQVMTQHGDLPERVTDLQRHLMAGVAVPAVLVQLDMAADRGARVYEAALRLRDQGGTCEEIPAVGEARAAG</sequence>
<dbReference type="GO" id="GO:0000976">
    <property type="term" value="F:transcription cis-regulatory region binding"/>
    <property type="evidence" value="ECO:0007669"/>
    <property type="project" value="TreeGrafter"/>
</dbReference>
<dbReference type="SUPFAM" id="SSF46689">
    <property type="entry name" value="Homeodomain-like"/>
    <property type="match status" value="1"/>
</dbReference>
<name>A0A7W9UV70_9ACTN</name>
<dbReference type="GO" id="GO:0003700">
    <property type="term" value="F:DNA-binding transcription factor activity"/>
    <property type="evidence" value="ECO:0007669"/>
    <property type="project" value="TreeGrafter"/>
</dbReference>
<dbReference type="Pfam" id="PF21935">
    <property type="entry name" value="TetR_C_45"/>
    <property type="match status" value="1"/>
</dbReference>
<dbReference type="PROSITE" id="PS01081">
    <property type="entry name" value="HTH_TETR_1"/>
    <property type="match status" value="1"/>
</dbReference>
<dbReference type="PANTHER" id="PTHR30055:SF234">
    <property type="entry name" value="HTH-TYPE TRANSCRIPTIONAL REGULATOR BETI"/>
    <property type="match status" value="1"/>
</dbReference>
<dbReference type="InterPro" id="IPR023772">
    <property type="entry name" value="DNA-bd_HTH_TetR-type_CS"/>
</dbReference>
<gene>
    <name evidence="6" type="ORF">FHS34_007970</name>
</gene>
<keyword evidence="3" id="KW-0804">Transcription</keyword>
<dbReference type="AlphaFoldDB" id="A0A7W9UV70"/>